<dbReference type="EMBL" id="FVGW01000002">
    <property type="protein sequence ID" value="SKL85696.1"/>
    <property type="molecule type" value="Genomic_DNA"/>
</dbReference>
<evidence type="ECO:0000256" key="1">
    <source>
        <dbReference type="SAM" id="SignalP"/>
    </source>
</evidence>
<dbReference type="AlphaFoldDB" id="A0A1T8KT31"/>
<reference evidence="3 4" key="1">
    <citation type="submission" date="2016-11" db="EMBL/GenBank/DDBJ databases">
        <authorList>
            <consortium name="Pathogen Informatics"/>
        </authorList>
    </citation>
    <scope>NUCLEOTIDE SEQUENCE [LARGE SCALE GENOMIC DNA]</scope>
    <source>
        <strain evidence="3 4">911</strain>
    </source>
</reference>
<evidence type="ECO:0000313" key="4">
    <source>
        <dbReference type="Proteomes" id="UP000190074"/>
    </source>
</evidence>
<gene>
    <name evidence="3" type="ORF">SAMEA2259716_01872</name>
</gene>
<organism evidence="3 4">
    <name type="scientific">Mycobacteroides abscessus subsp. massiliense</name>
    <dbReference type="NCBI Taxonomy" id="1962118"/>
    <lineage>
        <taxon>Bacteria</taxon>
        <taxon>Bacillati</taxon>
        <taxon>Actinomycetota</taxon>
        <taxon>Actinomycetes</taxon>
        <taxon>Mycobacteriales</taxon>
        <taxon>Mycobacteriaceae</taxon>
        <taxon>Mycobacteroides</taxon>
        <taxon>Mycobacteroides abscessus</taxon>
    </lineage>
</organism>
<dbReference type="PROSITE" id="PS51257">
    <property type="entry name" value="PROKAR_LIPOPROTEIN"/>
    <property type="match status" value="1"/>
</dbReference>
<keyword evidence="1" id="KW-0732">Signal</keyword>
<accession>A0A1T8KT31</accession>
<feature type="domain" description="DUF5642" evidence="2">
    <location>
        <begin position="39"/>
        <end position="227"/>
    </location>
</feature>
<evidence type="ECO:0000313" key="3">
    <source>
        <dbReference type="EMBL" id="SKL85696.1"/>
    </source>
</evidence>
<dbReference type="InterPro" id="IPR041313">
    <property type="entry name" value="DUF5642"/>
</dbReference>
<dbReference type="Proteomes" id="UP000190074">
    <property type="component" value="Unassembled WGS sequence"/>
</dbReference>
<evidence type="ECO:0000259" key="2">
    <source>
        <dbReference type="Pfam" id="PF18702"/>
    </source>
</evidence>
<feature type="signal peptide" evidence="1">
    <location>
        <begin position="1"/>
        <end position="21"/>
    </location>
</feature>
<name>A0A1T8KT31_9MYCO</name>
<dbReference type="RefSeq" id="WP_005136514.1">
    <property type="nucleotide sequence ID" value="NZ_FVGW01000002.1"/>
</dbReference>
<proteinExistence type="predicted"/>
<sequence>MSIRMKMSLGVAVLASLSATACTGPDQPAPSNGDGHMVIANVHKTTAVFPAGWKVVKNPTTTVTAQMVEQSKVPHQGLQVRPESCAARLDVNAAGVVGQVVESFTAKSPEGVIVTVSAAKLPDGPPPPPDGLDCRYATFSAPGKANGIITPAELPDMPGVKMRGAHVVTNYDDGSDRVADQYSYIGAADTKHQVTVAVFAGPAASNLPKIDTEMTRKVFENAVQNVKG</sequence>
<feature type="chain" id="PRO_5039080196" description="DUF5642 domain-containing protein" evidence="1">
    <location>
        <begin position="22"/>
        <end position="228"/>
    </location>
</feature>
<protein>
    <recommendedName>
        <fullName evidence="2">DUF5642 domain-containing protein</fullName>
    </recommendedName>
</protein>
<dbReference type="Pfam" id="PF18702">
    <property type="entry name" value="DUF5642"/>
    <property type="match status" value="1"/>
</dbReference>